<evidence type="ECO:0000256" key="4">
    <source>
        <dbReference type="ARBA" id="ARBA00022989"/>
    </source>
</evidence>
<name>A0A7W3R775_9ACTN</name>
<accession>A0A7W3R775</accession>
<keyword evidence="2" id="KW-1003">Cell membrane</keyword>
<evidence type="ECO:0000256" key="6">
    <source>
        <dbReference type="SAM" id="Phobius"/>
    </source>
</evidence>
<organism evidence="8 9">
    <name type="scientific">Thermomonospora cellulosilytica</name>
    <dbReference type="NCBI Taxonomy" id="1411118"/>
    <lineage>
        <taxon>Bacteria</taxon>
        <taxon>Bacillati</taxon>
        <taxon>Actinomycetota</taxon>
        <taxon>Actinomycetes</taxon>
        <taxon>Streptosporangiales</taxon>
        <taxon>Thermomonosporaceae</taxon>
        <taxon>Thermomonospora</taxon>
    </lineage>
</organism>
<evidence type="ECO:0000313" key="8">
    <source>
        <dbReference type="EMBL" id="MBA9002953.1"/>
    </source>
</evidence>
<dbReference type="InterPro" id="IPR007168">
    <property type="entry name" value="Phageshock_PspC_N"/>
</dbReference>
<keyword evidence="3 6" id="KW-0812">Transmembrane</keyword>
<dbReference type="InterPro" id="IPR052027">
    <property type="entry name" value="PspC"/>
</dbReference>
<sequence>MEHDLNKPEPATPASRKLRRTTEGRMLAGVCSGIGEYTGVDANIIRLLLGAFTLFGGSGVILYVLGWVLIPEAGSDVSIAQDLIDKNRDNPKVQDVVNKTRDAFTKSGSARS</sequence>
<evidence type="ECO:0000313" key="9">
    <source>
        <dbReference type="Proteomes" id="UP000539313"/>
    </source>
</evidence>
<dbReference type="Proteomes" id="UP000539313">
    <property type="component" value="Unassembled WGS sequence"/>
</dbReference>
<gene>
    <name evidence="8" type="ORF">HNR21_001835</name>
</gene>
<evidence type="ECO:0000256" key="5">
    <source>
        <dbReference type="ARBA" id="ARBA00023136"/>
    </source>
</evidence>
<keyword evidence="9" id="KW-1185">Reference proteome</keyword>
<feature type="domain" description="Phage shock protein PspC N-terminal" evidence="7">
    <location>
        <begin position="16"/>
        <end position="73"/>
    </location>
</feature>
<dbReference type="Pfam" id="PF04024">
    <property type="entry name" value="PspC"/>
    <property type="match status" value="1"/>
</dbReference>
<dbReference type="GO" id="GO:0005886">
    <property type="term" value="C:plasma membrane"/>
    <property type="evidence" value="ECO:0007669"/>
    <property type="project" value="UniProtKB-SubCell"/>
</dbReference>
<comment type="caution">
    <text evidence="8">The sequence shown here is derived from an EMBL/GenBank/DDBJ whole genome shotgun (WGS) entry which is preliminary data.</text>
</comment>
<comment type="subcellular location">
    <subcellularLocation>
        <location evidence="1">Cell membrane</location>
        <topology evidence="1">Single-pass membrane protein</topology>
    </subcellularLocation>
</comment>
<dbReference type="RefSeq" id="WP_182704853.1">
    <property type="nucleotide sequence ID" value="NZ_JACJII010000001.1"/>
</dbReference>
<proteinExistence type="predicted"/>
<keyword evidence="4 6" id="KW-1133">Transmembrane helix</keyword>
<keyword evidence="5 6" id="KW-0472">Membrane</keyword>
<evidence type="ECO:0000256" key="2">
    <source>
        <dbReference type="ARBA" id="ARBA00022475"/>
    </source>
</evidence>
<evidence type="ECO:0000256" key="1">
    <source>
        <dbReference type="ARBA" id="ARBA00004162"/>
    </source>
</evidence>
<feature type="transmembrane region" description="Helical" evidence="6">
    <location>
        <begin position="44"/>
        <end position="70"/>
    </location>
</feature>
<reference evidence="8 9" key="1">
    <citation type="submission" date="2020-08" db="EMBL/GenBank/DDBJ databases">
        <title>Sequencing the genomes of 1000 actinobacteria strains.</title>
        <authorList>
            <person name="Klenk H.-P."/>
        </authorList>
    </citation>
    <scope>NUCLEOTIDE SEQUENCE [LARGE SCALE GENOMIC DNA]</scope>
    <source>
        <strain evidence="8 9">DSM 45823</strain>
    </source>
</reference>
<dbReference type="PANTHER" id="PTHR33885:SF3">
    <property type="entry name" value="PHAGE SHOCK PROTEIN C"/>
    <property type="match status" value="1"/>
</dbReference>
<dbReference type="AlphaFoldDB" id="A0A7W3R775"/>
<dbReference type="PANTHER" id="PTHR33885">
    <property type="entry name" value="PHAGE SHOCK PROTEIN C"/>
    <property type="match status" value="1"/>
</dbReference>
<protein>
    <submittedName>
        <fullName evidence="8">Phage shock protein PspC (Stress-responsive transcriptional regulator)</fullName>
    </submittedName>
</protein>
<evidence type="ECO:0000256" key="3">
    <source>
        <dbReference type="ARBA" id="ARBA00022692"/>
    </source>
</evidence>
<dbReference type="EMBL" id="JACJII010000001">
    <property type="protein sequence ID" value="MBA9002953.1"/>
    <property type="molecule type" value="Genomic_DNA"/>
</dbReference>
<evidence type="ECO:0000259" key="7">
    <source>
        <dbReference type="Pfam" id="PF04024"/>
    </source>
</evidence>